<dbReference type="InterPro" id="IPR012910">
    <property type="entry name" value="Plug_dom"/>
</dbReference>
<evidence type="ECO:0000313" key="10">
    <source>
        <dbReference type="EMBL" id="MCK8494656.1"/>
    </source>
</evidence>
<comment type="similarity">
    <text evidence="7">Belongs to the TonB-dependent receptor family.</text>
</comment>
<keyword evidence="6 7" id="KW-0998">Cell outer membrane</keyword>
<organism evidence="10 11">
    <name type="scientific">Spirosoma liriopis</name>
    <dbReference type="NCBI Taxonomy" id="2937440"/>
    <lineage>
        <taxon>Bacteria</taxon>
        <taxon>Pseudomonadati</taxon>
        <taxon>Bacteroidota</taxon>
        <taxon>Cytophagia</taxon>
        <taxon>Cytophagales</taxon>
        <taxon>Cytophagaceae</taxon>
        <taxon>Spirosoma</taxon>
    </lineage>
</organism>
<dbReference type="InterPro" id="IPR037066">
    <property type="entry name" value="Plug_dom_sf"/>
</dbReference>
<dbReference type="SUPFAM" id="SSF56935">
    <property type="entry name" value="Porins"/>
    <property type="match status" value="1"/>
</dbReference>
<dbReference type="Gene3D" id="2.60.40.1120">
    <property type="entry name" value="Carboxypeptidase-like, regulatory domain"/>
    <property type="match status" value="1"/>
</dbReference>
<proteinExistence type="inferred from homology"/>
<dbReference type="EMBL" id="JALPRF010000004">
    <property type="protein sequence ID" value="MCK8494656.1"/>
    <property type="molecule type" value="Genomic_DNA"/>
</dbReference>
<dbReference type="PROSITE" id="PS52016">
    <property type="entry name" value="TONB_DEPENDENT_REC_3"/>
    <property type="match status" value="1"/>
</dbReference>
<name>A0ABT0HR53_9BACT</name>
<dbReference type="NCBIfam" id="TIGR04057">
    <property type="entry name" value="SusC_RagA_signa"/>
    <property type="match status" value="1"/>
</dbReference>
<evidence type="ECO:0000256" key="5">
    <source>
        <dbReference type="ARBA" id="ARBA00023136"/>
    </source>
</evidence>
<dbReference type="InterPro" id="IPR008969">
    <property type="entry name" value="CarboxyPept-like_regulatory"/>
</dbReference>
<dbReference type="NCBIfam" id="TIGR04056">
    <property type="entry name" value="OMP_RagA_SusC"/>
    <property type="match status" value="1"/>
</dbReference>
<feature type="domain" description="TonB-dependent receptor plug" evidence="9">
    <location>
        <begin position="216"/>
        <end position="346"/>
    </location>
</feature>
<dbReference type="RefSeq" id="WP_248479219.1">
    <property type="nucleotide sequence ID" value="NZ_JALPRF010000004.1"/>
</dbReference>
<keyword evidence="2 7" id="KW-0813">Transport</keyword>
<keyword evidence="5 7" id="KW-0472">Membrane</keyword>
<dbReference type="Proteomes" id="UP001202180">
    <property type="component" value="Unassembled WGS sequence"/>
</dbReference>
<evidence type="ECO:0000259" key="9">
    <source>
        <dbReference type="Pfam" id="PF07715"/>
    </source>
</evidence>
<evidence type="ECO:0000256" key="8">
    <source>
        <dbReference type="SAM" id="SignalP"/>
    </source>
</evidence>
<feature type="signal peptide" evidence="8">
    <location>
        <begin position="1"/>
        <end position="20"/>
    </location>
</feature>
<dbReference type="InterPro" id="IPR036942">
    <property type="entry name" value="Beta-barrel_TonB_sf"/>
</dbReference>
<keyword evidence="11" id="KW-1185">Reference proteome</keyword>
<dbReference type="Gene3D" id="2.170.130.10">
    <property type="entry name" value="TonB-dependent receptor, plug domain"/>
    <property type="match status" value="1"/>
</dbReference>
<sequence>MKLAAFPLVLTLILASTALAFDGLGQTLLERNITLTIQDQPLPAALHAIEKATGAKFTYVPSLIEKPQRVSIDARNENLATLLDRLLKPLQIDYSIRRNYIILKKMTSVAPINARASIDSRIDVTVSGRVTDASTGEGIPGVNIVAGGTPMGAVTDERGQYRMSVPQGVTLRFSFIGYTTQSIKVERESVINVALQPADNTLNETVVIGYGTTTQRYNTGSVSSITARDIDIQTVTNPLVALQGRISGAQITQNNGLPGSSVRIQIRGQNSLSAGGVPLYVIDGIPFTLFNGGQPASDNLNAYGISGANGEQSPLGLIPPEDIERIDVLKDADATAIYGSRGSNGVVLITTKKGKAGKTQFNINVNSGAGKVPYYIPMLNTDQYLSLRRDAFARAKVTPTTSNAPDLTVWDQNANTDWQRRYLGGTAQFTNATASVSGGNVTNSFLFSGLYRKEGTVFPGNLGSTTLSGRFASSHTTANQKFRVDFTTSYSRVNSNLIGTDLSSVYNLPPNYPLYNTDGSLNWTGGTNPEALLIRDFENISTNFVTQLNLKYTVLPGLDLKVNNGYTLTGLSQIQTNPIRSQNPASNPVANATFANNQNESYIIEPQLDYRKTFGKNHLNALIGGTFQHSDATGQSISGRNYTNEALIKSLSGAGTITVSSNNFSLYRYTSAFGRVNYSWDNKYILTGTFRRDGSSRFGPNNRFGNFGAIGAAWLASSEEFMKPITWLSYLKLRASYGLTGNDQIPNYAYLPFYQVTSGTNTYSGSATLVNYNIANPTLHWETTKKLEAALELGFLKDRILLKSAYFRNRSSDQLANTNMPTQSGVNSFSGNLDLLIQNDGFEFDLSTINVATAALRWTTNINLTFLRNKLLSIGDPGRLFNSSSYTVGQPINATRVYKYTGLDANGLPTVRDLDGDGVIDFNKDRVMAPIGTPFFGGINNSISYRNFQLDVFVRFNRRNGYKFNFNELYGFPLGSSVVNTTTEALNRWSESNPSALYPAATTLYSQAFGNYSSSDALWGDASFLKIGTVSLSYNLPTTWIRPTKLSKVSVYVQGQNLFTWASQKYILDPETTVPGTGTAPGAGQFLAMPPLRTIVGGLNVSF</sequence>
<evidence type="ECO:0000256" key="1">
    <source>
        <dbReference type="ARBA" id="ARBA00004571"/>
    </source>
</evidence>
<dbReference type="InterPro" id="IPR023996">
    <property type="entry name" value="TonB-dep_OMP_SusC/RagA"/>
</dbReference>
<keyword evidence="3 7" id="KW-1134">Transmembrane beta strand</keyword>
<accession>A0ABT0HR53</accession>
<comment type="subcellular location">
    <subcellularLocation>
        <location evidence="1 7">Cell outer membrane</location>
        <topology evidence="1 7">Multi-pass membrane protein</topology>
    </subcellularLocation>
</comment>
<protein>
    <submittedName>
        <fullName evidence="10">SusC/RagA family TonB-linked outer membrane protein</fullName>
    </submittedName>
</protein>
<dbReference type="Gene3D" id="2.40.170.20">
    <property type="entry name" value="TonB-dependent receptor, beta-barrel domain"/>
    <property type="match status" value="1"/>
</dbReference>
<gene>
    <name evidence="10" type="ORF">M0L20_22500</name>
</gene>
<evidence type="ECO:0000256" key="3">
    <source>
        <dbReference type="ARBA" id="ARBA00022452"/>
    </source>
</evidence>
<dbReference type="InterPro" id="IPR023997">
    <property type="entry name" value="TonB-dep_OMP_SusC/RagA_CS"/>
</dbReference>
<dbReference type="SUPFAM" id="SSF49464">
    <property type="entry name" value="Carboxypeptidase regulatory domain-like"/>
    <property type="match status" value="1"/>
</dbReference>
<dbReference type="InterPro" id="IPR039426">
    <property type="entry name" value="TonB-dep_rcpt-like"/>
</dbReference>
<keyword evidence="4 7" id="KW-0812">Transmembrane</keyword>
<evidence type="ECO:0000256" key="7">
    <source>
        <dbReference type="PROSITE-ProRule" id="PRU01360"/>
    </source>
</evidence>
<keyword evidence="8" id="KW-0732">Signal</keyword>
<evidence type="ECO:0000313" key="11">
    <source>
        <dbReference type="Proteomes" id="UP001202180"/>
    </source>
</evidence>
<comment type="caution">
    <text evidence="10">The sequence shown here is derived from an EMBL/GenBank/DDBJ whole genome shotgun (WGS) entry which is preliminary data.</text>
</comment>
<evidence type="ECO:0000256" key="4">
    <source>
        <dbReference type="ARBA" id="ARBA00022692"/>
    </source>
</evidence>
<evidence type="ECO:0000256" key="2">
    <source>
        <dbReference type="ARBA" id="ARBA00022448"/>
    </source>
</evidence>
<reference evidence="10 11" key="1">
    <citation type="submission" date="2022-04" db="EMBL/GenBank/DDBJ databases">
        <title>Spirosoma sp. strain RP8 genome sequencing and assembly.</title>
        <authorList>
            <person name="Jung Y."/>
        </authorList>
    </citation>
    <scope>NUCLEOTIDE SEQUENCE [LARGE SCALE GENOMIC DNA]</scope>
    <source>
        <strain evidence="10 11">RP8</strain>
    </source>
</reference>
<dbReference type="Pfam" id="PF07715">
    <property type="entry name" value="Plug"/>
    <property type="match status" value="1"/>
</dbReference>
<dbReference type="Pfam" id="PF13715">
    <property type="entry name" value="CarbopepD_reg_2"/>
    <property type="match status" value="1"/>
</dbReference>
<feature type="chain" id="PRO_5046741281" evidence="8">
    <location>
        <begin position="21"/>
        <end position="1103"/>
    </location>
</feature>
<evidence type="ECO:0000256" key="6">
    <source>
        <dbReference type="ARBA" id="ARBA00023237"/>
    </source>
</evidence>